<feature type="compositionally biased region" description="Basic and acidic residues" evidence="1">
    <location>
        <begin position="1175"/>
        <end position="1185"/>
    </location>
</feature>
<reference evidence="4" key="2">
    <citation type="submission" date="2025-08" db="UniProtKB">
        <authorList>
            <consortium name="RefSeq"/>
        </authorList>
    </citation>
    <scope>IDENTIFICATION</scope>
    <source>
        <tissue evidence="4">Young leaves</tissue>
    </source>
</reference>
<sequence>MSQAALHQQSPINSSDATPHSQFPNFNADPFSTSSSSTRIRSRPRLAKLRKQSAAHHARSRSRAAAVAADGSAFGFNPFCSDQVSGHASGAGDCDGGSLNGLRRFENDVFVFGAGKGDSDSARDLDSRKGASEKEMESRKSADVEFVFSAKRSDVESNSIPERGGNSSGSVEEMDYGDERKMSISERELGGFSSTAFVFSAGRNDSVSGSNVEKGNSSVFVGNSGLEDGGERECKSEFQSENRECFGSDHSGRTASVNVEKEECIDSVRNLDHGMGAFNANTETNGKNDTDADLYHHLGNDDKIRSKYGSTNGISATCSDIPACDLPGEMKKLNINYSEGAGVTNLTNSCVNSSTGFVFGTSDNVSGYSSVSSGTDADGQQSSTHVAFENIGGQYVKAGKTNDVQNGTVCGAPSYMPCSSQEGIGGFECGKIPECNVSQDSKVSGATASFSFSSFGLDSYSNNYAFMSHFSSSDNRNGENCFASTPEASKGSFMDFKPPTWDPSCFKDNLFPKLNKKFESTQKGRSCKDKGSKCTRRKSKLHSLNKKQTRLDHLSKESSSLKTPDSCGNHSPMDFSPYQETAENDQDVKASEEINSLHSTIPADYKGEHLPAVGREDTDNNKSCNGNSFDNFHSSGPSGPEIVWPNLKTQQFCSSSVAGTSAASNTERKNDDMFHFVHGLSDAKGKDFAFSASSTVEGTSSLKRKQKKKFRRKTGCNSFVISPNVNGKFVSSVQVSPLTTTNMSSHSDVMGNSQKNDQLKEGDIASSDTNPAACDKWRLRGNQAHKDGDLSKAEEFYTLGINSVPSSERSGCWFKPLSLCYSNRAATRMSLGRIREALEDCLMATALDPTFLKVQMRTANCHLLLGEVESAQQCYNKCMESGSVVCLDRRVIVEAAEGLQKAQEVVKCINNAAELLKERTSDATVTALERITKALSISLYSEKLLQMKAEALFLLQKYDAAIQLCEQSQLLAEKNFSLEKKVNNSSSSMCDSYSSVKLWRWSLISKCYFHLGRLEASLNVLERLQHIVSVTNKCVIDNIEDLFSLAATIRKLLEHKSAGNENFRLGKYTEAVENYTAALSCNFKSRPFAAVCFCNRAAAHQALGQIADAIADCSMAIALDGNYAKAISRRATLHEMVRDYEQAACDLKRFVAVLETQSNEKAKLSDSPSGSNGGKESRQAHQRLHSVEDQAKKGTPLDFYLILGIKPADTAMDIKKQYHKAALRHHPDKAGQLLARSEVGDEGQVWKEISQEVYKDADRLFKMIGEAYAVLSDPAKRSEYDLEEEIRKASKQSNRGGTCRRSSDVYGYGRPSDGCKSPSDRSSNRRYGRDHWKTYGHSYSRW</sequence>
<feature type="region of interest" description="Disordered" evidence="1">
    <location>
        <begin position="1288"/>
        <end position="1331"/>
    </location>
</feature>
<feature type="region of interest" description="Disordered" evidence="1">
    <location>
        <begin position="522"/>
        <end position="584"/>
    </location>
</feature>
<accession>A0A8B8L6U9</accession>
<feature type="region of interest" description="Disordered" evidence="1">
    <location>
        <begin position="118"/>
        <end position="138"/>
    </location>
</feature>
<feature type="region of interest" description="Disordered" evidence="1">
    <location>
        <begin position="741"/>
        <end position="769"/>
    </location>
</feature>
<dbReference type="GeneID" id="113861663"/>
<dbReference type="SMART" id="SM00271">
    <property type="entry name" value="DnaJ"/>
    <property type="match status" value="1"/>
</dbReference>
<evidence type="ECO:0000313" key="4">
    <source>
        <dbReference type="RefSeq" id="XP_027350429.1"/>
    </source>
</evidence>
<keyword evidence="3" id="KW-1185">Reference proteome</keyword>
<dbReference type="PANTHER" id="PTHR45181:SF8">
    <property type="entry name" value="HEAT SHOCK PROTEIN DNAJ WITH TETRATRICOPEPTIDE REPEAT-CONTAINING PROTEIN"/>
    <property type="match status" value="1"/>
</dbReference>
<feature type="compositionally biased region" description="Polar residues" evidence="1">
    <location>
        <begin position="557"/>
        <end position="569"/>
    </location>
</feature>
<feature type="region of interest" description="Disordered" evidence="1">
    <location>
        <begin position="1"/>
        <end position="62"/>
    </location>
</feature>
<dbReference type="InterPro" id="IPR018253">
    <property type="entry name" value="DnaJ_domain_CS"/>
</dbReference>
<dbReference type="PANTHER" id="PTHR45181">
    <property type="entry name" value="HEAT SHOCK PROTEIN DNAJ WITH TETRATRICOPEPTIDE REPEAT-CONTAINING PROTEIN"/>
    <property type="match status" value="1"/>
</dbReference>
<evidence type="ECO:0000259" key="2">
    <source>
        <dbReference type="PROSITE" id="PS50076"/>
    </source>
</evidence>
<organism evidence="3 4">
    <name type="scientific">Abrus precatorius</name>
    <name type="common">Indian licorice</name>
    <name type="synonym">Glycine abrus</name>
    <dbReference type="NCBI Taxonomy" id="3816"/>
    <lineage>
        <taxon>Eukaryota</taxon>
        <taxon>Viridiplantae</taxon>
        <taxon>Streptophyta</taxon>
        <taxon>Embryophyta</taxon>
        <taxon>Tracheophyta</taxon>
        <taxon>Spermatophyta</taxon>
        <taxon>Magnoliopsida</taxon>
        <taxon>eudicotyledons</taxon>
        <taxon>Gunneridae</taxon>
        <taxon>Pentapetalae</taxon>
        <taxon>rosids</taxon>
        <taxon>fabids</taxon>
        <taxon>Fabales</taxon>
        <taxon>Fabaceae</taxon>
        <taxon>Papilionoideae</taxon>
        <taxon>50 kb inversion clade</taxon>
        <taxon>NPAAA clade</taxon>
        <taxon>indigoferoid/millettioid clade</taxon>
        <taxon>Abreae</taxon>
        <taxon>Abrus</taxon>
    </lineage>
</organism>
<gene>
    <name evidence="4" type="primary">LOC113861663</name>
</gene>
<feature type="compositionally biased region" description="Basic and acidic residues" evidence="1">
    <location>
        <begin position="522"/>
        <end position="532"/>
    </location>
</feature>
<dbReference type="PRINTS" id="PR00625">
    <property type="entry name" value="JDOMAIN"/>
</dbReference>
<dbReference type="SUPFAM" id="SSF46565">
    <property type="entry name" value="Chaperone J-domain"/>
    <property type="match status" value="1"/>
</dbReference>
<dbReference type="Gene3D" id="1.10.287.110">
    <property type="entry name" value="DnaJ domain"/>
    <property type="match status" value="1"/>
</dbReference>
<reference evidence="3" key="1">
    <citation type="journal article" date="2019" name="Toxins">
        <title>Detection of Abrin-Like and Prepropulchellin-Like Toxin Genes and Transcripts Using Whole Genome Sequencing and Full-Length Transcript Sequencing of Abrus precatorius.</title>
        <authorList>
            <person name="Hovde B.T."/>
            <person name="Daligault H.E."/>
            <person name="Hanschen E.R."/>
            <person name="Kunde Y.A."/>
            <person name="Johnson M.B."/>
            <person name="Starkenburg S.R."/>
            <person name="Johnson S.L."/>
        </authorList>
    </citation>
    <scope>NUCLEOTIDE SEQUENCE [LARGE SCALE GENOMIC DNA]</scope>
</reference>
<dbReference type="KEGG" id="aprc:113861663"/>
<feature type="compositionally biased region" description="Basic residues" evidence="1">
    <location>
        <begin position="40"/>
        <end position="62"/>
    </location>
</feature>
<dbReference type="PROSITE" id="PS50076">
    <property type="entry name" value="DNAJ_2"/>
    <property type="match status" value="1"/>
</dbReference>
<dbReference type="InterPro" id="IPR036869">
    <property type="entry name" value="J_dom_sf"/>
</dbReference>
<feature type="region of interest" description="Disordered" evidence="1">
    <location>
        <begin position="1161"/>
        <end position="1185"/>
    </location>
</feature>
<dbReference type="Gene3D" id="1.25.40.10">
    <property type="entry name" value="Tetratricopeptide repeat domain"/>
    <property type="match status" value="2"/>
</dbReference>
<name>A0A8B8L6U9_ABRPR</name>
<feature type="compositionally biased region" description="Polar residues" evidence="1">
    <location>
        <begin position="741"/>
        <end position="756"/>
    </location>
</feature>
<dbReference type="PROSITE" id="PS00636">
    <property type="entry name" value="DNAJ_1"/>
    <property type="match status" value="1"/>
</dbReference>
<dbReference type="CDD" id="cd06257">
    <property type="entry name" value="DnaJ"/>
    <property type="match status" value="1"/>
</dbReference>
<dbReference type="InterPro" id="IPR001623">
    <property type="entry name" value="DnaJ_domain"/>
</dbReference>
<dbReference type="OrthoDB" id="10250354at2759"/>
<feature type="domain" description="J" evidence="2">
    <location>
        <begin position="1198"/>
        <end position="1284"/>
    </location>
</feature>
<dbReference type="SMART" id="SM00028">
    <property type="entry name" value="TPR"/>
    <property type="match status" value="7"/>
</dbReference>
<dbReference type="Proteomes" id="UP000694853">
    <property type="component" value="Unplaced"/>
</dbReference>
<proteinExistence type="predicted"/>
<dbReference type="SUPFAM" id="SSF48452">
    <property type="entry name" value="TPR-like"/>
    <property type="match status" value="2"/>
</dbReference>
<evidence type="ECO:0000313" key="3">
    <source>
        <dbReference type="Proteomes" id="UP000694853"/>
    </source>
</evidence>
<dbReference type="Pfam" id="PF00226">
    <property type="entry name" value="DnaJ"/>
    <property type="match status" value="1"/>
</dbReference>
<feature type="compositionally biased region" description="Polar residues" evidence="1">
    <location>
        <begin position="1"/>
        <end position="25"/>
    </location>
</feature>
<evidence type="ECO:0000256" key="1">
    <source>
        <dbReference type="SAM" id="MobiDB-lite"/>
    </source>
</evidence>
<feature type="region of interest" description="Disordered" evidence="1">
    <location>
        <begin position="155"/>
        <end position="174"/>
    </location>
</feature>
<protein>
    <submittedName>
        <fullName evidence="4">Uncharacterized protein LOC113861663</fullName>
    </submittedName>
</protein>
<feature type="compositionally biased region" description="Basic residues" evidence="1">
    <location>
        <begin position="533"/>
        <end position="548"/>
    </location>
</feature>
<feature type="compositionally biased region" description="Basic and acidic residues" evidence="1">
    <location>
        <begin position="1318"/>
        <end position="1331"/>
    </location>
</feature>
<dbReference type="InterPro" id="IPR019734">
    <property type="entry name" value="TPR_rpt"/>
</dbReference>
<dbReference type="InterPro" id="IPR011990">
    <property type="entry name" value="TPR-like_helical_dom_sf"/>
</dbReference>
<dbReference type="RefSeq" id="XP_027350429.1">
    <property type="nucleotide sequence ID" value="XM_027494628.1"/>
</dbReference>